<dbReference type="RefSeq" id="WP_145280865.1">
    <property type="nucleotide sequence ID" value="NZ_CP036291.1"/>
</dbReference>
<evidence type="ECO:0000313" key="2">
    <source>
        <dbReference type="Proteomes" id="UP000317429"/>
    </source>
</evidence>
<name>A0A518D6E9_9BACT</name>
<dbReference type="AlphaFoldDB" id="A0A518D6E9"/>
<organism evidence="1 2">
    <name type="scientific">Pirellulimonas nuda</name>
    <dbReference type="NCBI Taxonomy" id="2528009"/>
    <lineage>
        <taxon>Bacteria</taxon>
        <taxon>Pseudomonadati</taxon>
        <taxon>Planctomycetota</taxon>
        <taxon>Planctomycetia</taxon>
        <taxon>Pirellulales</taxon>
        <taxon>Lacipirellulaceae</taxon>
        <taxon>Pirellulimonas</taxon>
    </lineage>
</organism>
<accession>A0A518D6E9</accession>
<reference evidence="1 2" key="1">
    <citation type="submission" date="2019-02" db="EMBL/GenBank/DDBJ databases">
        <title>Deep-cultivation of Planctomycetes and their phenomic and genomic characterization uncovers novel biology.</title>
        <authorList>
            <person name="Wiegand S."/>
            <person name="Jogler M."/>
            <person name="Boedeker C."/>
            <person name="Pinto D."/>
            <person name="Vollmers J."/>
            <person name="Rivas-Marin E."/>
            <person name="Kohn T."/>
            <person name="Peeters S.H."/>
            <person name="Heuer A."/>
            <person name="Rast P."/>
            <person name="Oberbeckmann S."/>
            <person name="Bunk B."/>
            <person name="Jeske O."/>
            <person name="Meyerdierks A."/>
            <person name="Storesund J.E."/>
            <person name="Kallscheuer N."/>
            <person name="Luecker S."/>
            <person name="Lage O.M."/>
            <person name="Pohl T."/>
            <person name="Merkel B.J."/>
            <person name="Hornburger P."/>
            <person name="Mueller R.-W."/>
            <person name="Bruemmer F."/>
            <person name="Labrenz M."/>
            <person name="Spormann A.M."/>
            <person name="Op den Camp H."/>
            <person name="Overmann J."/>
            <person name="Amann R."/>
            <person name="Jetten M.S.M."/>
            <person name="Mascher T."/>
            <person name="Medema M.H."/>
            <person name="Devos D.P."/>
            <person name="Kaster A.-K."/>
            <person name="Ovreas L."/>
            <person name="Rohde M."/>
            <person name="Galperin M.Y."/>
            <person name="Jogler C."/>
        </authorList>
    </citation>
    <scope>NUCLEOTIDE SEQUENCE [LARGE SCALE GENOMIC DNA]</scope>
    <source>
        <strain evidence="1 2">Pla175</strain>
    </source>
</reference>
<keyword evidence="2" id="KW-1185">Reference proteome</keyword>
<evidence type="ECO:0000313" key="1">
    <source>
        <dbReference type="EMBL" id="QDU87062.1"/>
    </source>
</evidence>
<dbReference type="EMBL" id="CP036291">
    <property type="protein sequence ID" value="QDU87062.1"/>
    <property type="molecule type" value="Genomic_DNA"/>
</dbReference>
<proteinExistence type="predicted"/>
<dbReference type="Proteomes" id="UP000317429">
    <property type="component" value="Chromosome"/>
</dbReference>
<dbReference type="KEGG" id="pnd:Pla175_04170"/>
<protein>
    <submittedName>
        <fullName evidence="1">Uncharacterized protein</fullName>
    </submittedName>
</protein>
<gene>
    <name evidence="1" type="ORF">Pla175_04170</name>
</gene>
<sequence>MQITLPDETALVVQRKAAAAGFAGRVDAYVAHLIAIDENEDYGAPAEASVAGKNRDVVEALVTAGVESGPATPMTDADWKVLHARIDQLDQANSPK</sequence>